<keyword evidence="5" id="KW-1185">Reference proteome</keyword>
<dbReference type="Pfam" id="PF25232">
    <property type="entry name" value="DUF7848"/>
    <property type="match status" value="1"/>
</dbReference>
<dbReference type="EMBL" id="JABJXA010000358">
    <property type="protein sequence ID" value="MBB1262445.1"/>
    <property type="molecule type" value="Genomic_DNA"/>
</dbReference>
<name>A0A5P0YYB0_9ACTN</name>
<reference evidence="2" key="3">
    <citation type="journal article" name="Syst. Appl. Microbiol.">
        <title>Streptomyces alkaliterrae sp. nov., isolated from an alkaline soil, and emended descriptions of Streptomyces alkaliphilus, Streptomyces calidiresistens and Streptomyces durbertensis.</title>
        <authorList>
            <person name="Swiecimska M."/>
            <person name="Golinska P."/>
            <person name="Nouioui I."/>
            <person name="Wypij M."/>
            <person name="Rai M."/>
            <person name="Sangal V."/>
            <person name="Goodfellow M."/>
        </authorList>
    </citation>
    <scope>NUCLEOTIDE SEQUENCE</scope>
    <source>
        <strain evidence="2">OF3</strain>
        <strain evidence="3">OF8</strain>
    </source>
</reference>
<dbReference type="EMBL" id="JABJWZ010000500">
    <property type="protein sequence ID" value="MBB1256897.1"/>
    <property type="molecule type" value="Genomic_DNA"/>
</dbReference>
<dbReference type="Proteomes" id="UP000517765">
    <property type="component" value="Unassembled WGS sequence"/>
</dbReference>
<evidence type="ECO:0000313" key="6">
    <source>
        <dbReference type="Proteomes" id="UP000517765"/>
    </source>
</evidence>
<dbReference type="EMBL" id="VJYK02000506">
    <property type="protein sequence ID" value="MQS05285.1"/>
    <property type="molecule type" value="Genomic_DNA"/>
</dbReference>
<dbReference type="Proteomes" id="UP000320857">
    <property type="component" value="Unassembled WGS sequence"/>
</dbReference>
<comment type="caution">
    <text evidence="4">The sequence shown here is derived from an EMBL/GenBank/DDBJ whole genome shotgun (WGS) entry which is preliminary data.</text>
</comment>
<dbReference type="Proteomes" id="UP000525686">
    <property type="component" value="Unassembled WGS sequence"/>
</dbReference>
<dbReference type="InterPro" id="IPR057170">
    <property type="entry name" value="DUF7848"/>
</dbReference>
<organism evidence="4 5">
    <name type="scientific">Streptomyces alkaliterrae</name>
    <dbReference type="NCBI Taxonomy" id="2213162"/>
    <lineage>
        <taxon>Bacteria</taxon>
        <taxon>Bacillati</taxon>
        <taxon>Actinomycetota</taxon>
        <taxon>Actinomycetes</taxon>
        <taxon>Kitasatosporales</taxon>
        <taxon>Streptomycetaceae</taxon>
        <taxon>Streptomyces</taxon>
    </lineage>
</organism>
<evidence type="ECO:0000313" key="4">
    <source>
        <dbReference type="EMBL" id="MQS05285.1"/>
    </source>
</evidence>
<accession>A0A5P0YYB0</accession>
<feature type="domain" description="DUF7848" evidence="1">
    <location>
        <begin position="2"/>
        <end position="91"/>
    </location>
</feature>
<evidence type="ECO:0000313" key="3">
    <source>
        <dbReference type="EMBL" id="MBB1262445.1"/>
    </source>
</evidence>
<reference evidence="6 7" key="2">
    <citation type="submission" date="2020-05" db="EMBL/GenBank/DDBJ databases">
        <title>Classification of alakaliphilic streptomycetes isolated from an alkaline soil next to Lonar Crater, India and a proposal for the recognition of Streptomyces alkaliterrae sp. nov.</title>
        <authorList>
            <person name="Golinska P."/>
        </authorList>
    </citation>
    <scope>NUCLEOTIDE SEQUENCE [LARGE SCALE GENOMIC DNA]</scope>
    <source>
        <strain evidence="7">OF3</strain>
        <strain evidence="6">OF8</strain>
    </source>
</reference>
<proteinExistence type="predicted"/>
<evidence type="ECO:0000313" key="2">
    <source>
        <dbReference type="EMBL" id="MBB1256897.1"/>
    </source>
</evidence>
<protein>
    <recommendedName>
        <fullName evidence="1">DUF7848 domain-containing protein</fullName>
    </recommendedName>
</protein>
<evidence type="ECO:0000259" key="1">
    <source>
        <dbReference type="Pfam" id="PF25232"/>
    </source>
</evidence>
<sequence length="92" mass="10284">MSEVYAFRRFAVAADIEPDAEAVTYTMQCAVCGACGPVVEVSKEAELPGEAKGRAARDAAAWVRQHRFAQREHLTYRLVETRPYRLVPGAWQ</sequence>
<dbReference type="AlphaFoldDB" id="A0A5P0YYB0"/>
<evidence type="ECO:0000313" key="5">
    <source>
        <dbReference type="Proteomes" id="UP000320857"/>
    </source>
</evidence>
<reference evidence="4 5" key="1">
    <citation type="submission" date="2019-10" db="EMBL/GenBank/DDBJ databases">
        <title>Streptomyces sp. nov., a novel actinobacterium isolated from alkaline environment.</title>
        <authorList>
            <person name="Golinska P."/>
        </authorList>
    </citation>
    <scope>NUCLEOTIDE SEQUENCE [LARGE SCALE GENOMIC DNA]</scope>
    <source>
        <strain evidence="4 5">OF1</strain>
    </source>
</reference>
<dbReference type="RefSeq" id="WP_143651451.1">
    <property type="nucleotide sequence ID" value="NZ_JABJWZ010000500.1"/>
</dbReference>
<gene>
    <name evidence="4" type="ORF">FNX44_026315</name>
    <name evidence="2" type="ORF">H3146_26670</name>
    <name evidence="3" type="ORF">H3147_27140</name>
</gene>
<evidence type="ECO:0000313" key="7">
    <source>
        <dbReference type="Proteomes" id="UP000525686"/>
    </source>
</evidence>